<dbReference type="Gene3D" id="3.60.120.10">
    <property type="entry name" value="Anthranilate synthase"/>
    <property type="match status" value="1"/>
</dbReference>
<evidence type="ECO:0000313" key="16">
    <source>
        <dbReference type="Proteomes" id="UP001212803"/>
    </source>
</evidence>
<evidence type="ECO:0000313" key="15">
    <source>
        <dbReference type="EMBL" id="WBL35287.1"/>
    </source>
</evidence>
<protein>
    <recommendedName>
        <fullName evidence="5 12">Anthranilate synthase component 1</fullName>
        <ecNumber evidence="4 12">4.1.3.27</ecNumber>
    </recommendedName>
</protein>
<dbReference type="EMBL" id="CP115149">
    <property type="protein sequence ID" value="WBL35287.1"/>
    <property type="molecule type" value="Genomic_DNA"/>
</dbReference>
<reference evidence="15 16" key="1">
    <citation type="journal article" date="2023" name="ISME J.">
        <title>Thermophilic Dehalococcoidia with unusual traits shed light on an unexpected past.</title>
        <authorList>
            <person name="Palmer M."/>
            <person name="Covington J.K."/>
            <person name="Zhou E.M."/>
            <person name="Thomas S.C."/>
            <person name="Habib N."/>
            <person name="Seymour C.O."/>
            <person name="Lai D."/>
            <person name="Johnston J."/>
            <person name="Hashimi A."/>
            <person name="Jiao J.Y."/>
            <person name="Muok A.R."/>
            <person name="Liu L."/>
            <person name="Xian W.D."/>
            <person name="Zhi X.Y."/>
            <person name="Li M.M."/>
            <person name="Silva L.P."/>
            <person name="Bowen B.P."/>
            <person name="Louie K."/>
            <person name="Briegel A."/>
            <person name="Pett-Ridge J."/>
            <person name="Weber P.K."/>
            <person name="Tocheva E.I."/>
            <person name="Woyke T."/>
            <person name="Northen T.R."/>
            <person name="Mayali X."/>
            <person name="Li W.J."/>
            <person name="Hedlund B.P."/>
        </authorList>
    </citation>
    <scope>NUCLEOTIDE SEQUENCE [LARGE SCALE GENOMIC DNA]</scope>
    <source>
        <strain evidence="15 16">YIM 72310</strain>
    </source>
</reference>
<dbReference type="EC" id="4.1.3.27" evidence="4 12"/>
<dbReference type="PRINTS" id="PR00095">
    <property type="entry name" value="ANTSNTHASEI"/>
</dbReference>
<organism evidence="15 16">
    <name type="scientific">Tepidiforma flava</name>
    <dbReference type="NCBI Taxonomy" id="3004094"/>
    <lineage>
        <taxon>Bacteria</taxon>
        <taxon>Bacillati</taxon>
        <taxon>Chloroflexota</taxon>
        <taxon>Tepidiformia</taxon>
        <taxon>Tepidiformales</taxon>
        <taxon>Tepidiformaceae</taxon>
        <taxon>Tepidiforma</taxon>
    </lineage>
</organism>
<dbReference type="InterPro" id="IPR015890">
    <property type="entry name" value="Chorismate_C"/>
</dbReference>
<evidence type="ECO:0000256" key="3">
    <source>
        <dbReference type="ARBA" id="ARBA00011575"/>
    </source>
</evidence>
<keyword evidence="6 12" id="KW-0028">Amino-acid biosynthesis</keyword>
<dbReference type="SUPFAM" id="SSF56322">
    <property type="entry name" value="ADC synthase"/>
    <property type="match status" value="1"/>
</dbReference>
<sequence length="495" mass="54524">MLRPTLEEVRQLAASGQGNLVAVYREVTADLETPVSAYLKVATGPYSFLLESVEGGERLARYSFIGTQPYRVLRTGPGREWEGDPLVPVEQELSRFRQIMTPGIPAFTGGAIGYVAYDAVRHFEPRVRPPEADELGIPEAMWLFTDAMVVFDHLRHTIKVIAHCRLDGDIDAAYRQAAFQVDAIVERLNSPTVRLPHQDIAAVLRTNGQAESNVGREGYELMVEKIKEYIVAGDCIQVVPSQRLRRPTAVHPFNIYRQLRTINPSPYMFYLDLGDFQVVGASPELLVRVEDGVVTTHPIAGTRPRGATPEEDERLAAELLADEKERAEHIMLVDLGRNDIGRVARPGTVRVDSLMHIEKYSHVMHIVSNVSGRLADDRTPFDAFRSVFPAGTLSGAPKVRAMEIIAELEPSRRGIYGGAVGYASFAGSLDTCIAIRTMVVKDGVAYLQAGGGIVYDSVPETEYMETVNKMRALMRAIDQAEVAAAELKTGSIGYG</sequence>
<keyword evidence="16" id="KW-1185">Reference proteome</keyword>
<evidence type="ECO:0000256" key="1">
    <source>
        <dbReference type="ARBA" id="ARBA00004873"/>
    </source>
</evidence>
<feature type="domain" description="Anthranilate synthase component I N-terminal" evidence="14">
    <location>
        <begin position="30"/>
        <end position="158"/>
    </location>
</feature>
<evidence type="ECO:0000259" key="14">
    <source>
        <dbReference type="Pfam" id="PF04715"/>
    </source>
</evidence>
<name>A0ABY7M3W8_9CHLR</name>
<evidence type="ECO:0000256" key="4">
    <source>
        <dbReference type="ARBA" id="ARBA00012266"/>
    </source>
</evidence>
<evidence type="ECO:0000256" key="12">
    <source>
        <dbReference type="RuleBase" id="RU364045"/>
    </source>
</evidence>
<proteinExistence type="inferred from homology"/>
<dbReference type="InterPro" id="IPR005801">
    <property type="entry name" value="ADC_synthase"/>
</dbReference>
<accession>A0ABY7M3W8</accession>
<keyword evidence="9 12" id="KW-0456">Lyase</keyword>
<comment type="pathway">
    <text evidence="1 12">Amino-acid biosynthesis; L-tryptophan biosynthesis; L-tryptophan from chorismate: step 1/5.</text>
</comment>
<comment type="function">
    <text evidence="10 12">Part of a heterotetrameric complex that catalyzes the two-step biosynthesis of anthranilate, an intermediate in the biosynthesis of L-tryptophan. In the first step, the glutamine-binding beta subunit (TrpG) of anthranilate synthase (AS) provides the glutamine amidotransferase activity which generates ammonia as a substrate that, along with chorismate, is used in the second step, catalyzed by the large alpha subunit of AS (TrpE) to produce anthranilate. In the absence of TrpG, TrpE can synthesize anthranilate directly from chorismate and high concentrations of ammonia.</text>
</comment>
<evidence type="ECO:0000256" key="8">
    <source>
        <dbReference type="ARBA" id="ARBA00023141"/>
    </source>
</evidence>
<keyword evidence="12" id="KW-0479">Metal-binding</keyword>
<dbReference type="Pfam" id="PF00425">
    <property type="entry name" value="Chorismate_bind"/>
    <property type="match status" value="1"/>
</dbReference>
<keyword evidence="8 12" id="KW-0057">Aromatic amino acid biosynthesis</keyword>
<evidence type="ECO:0000256" key="9">
    <source>
        <dbReference type="ARBA" id="ARBA00023239"/>
    </source>
</evidence>
<evidence type="ECO:0000256" key="2">
    <source>
        <dbReference type="ARBA" id="ARBA00009562"/>
    </source>
</evidence>
<feature type="domain" description="Chorismate-utilising enzyme C-terminal" evidence="13">
    <location>
        <begin position="216"/>
        <end position="469"/>
    </location>
</feature>
<dbReference type="GO" id="GO:0004049">
    <property type="term" value="F:anthranilate synthase activity"/>
    <property type="evidence" value="ECO:0007669"/>
    <property type="project" value="UniProtKB-EC"/>
</dbReference>
<evidence type="ECO:0000256" key="5">
    <source>
        <dbReference type="ARBA" id="ARBA00020653"/>
    </source>
</evidence>
<dbReference type="PANTHER" id="PTHR11236:SF9">
    <property type="entry name" value="ANTHRANILATE SYNTHASE COMPONENT 1"/>
    <property type="match status" value="1"/>
</dbReference>
<keyword evidence="7 12" id="KW-0822">Tryptophan biosynthesis</keyword>
<dbReference type="Pfam" id="PF04715">
    <property type="entry name" value="Anth_synt_I_N"/>
    <property type="match status" value="1"/>
</dbReference>
<evidence type="ECO:0000256" key="7">
    <source>
        <dbReference type="ARBA" id="ARBA00022822"/>
    </source>
</evidence>
<gene>
    <name evidence="12 15" type="primary">trpE</name>
    <name evidence="15" type="ORF">O0235_10905</name>
</gene>
<dbReference type="RefSeq" id="WP_270055814.1">
    <property type="nucleotide sequence ID" value="NZ_CP115149.1"/>
</dbReference>
<keyword evidence="12" id="KW-0460">Magnesium</keyword>
<dbReference type="PANTHER" id="PTHR11236">
    <property type="entry name" value="AMINOBENZOATE/ANTHRANILATE SYNTHASE"/>
    <property type="match status" value="1"/>
</dbReference>
<dbReference type="NCBIfam" id="TIGR00564">
    <property type="entry name" value="trpE_most"/>
    <property type="match status" value="1"/>
</dbReference>
<dbReference type="InterPro" id="IPR006805">
    <property type="entry name" value="Anth_synth_I_N"/>
</dbReference>
<dbReference type="InterPro" id="IPR005256">
    <property type="entry name" value="Anth_synth_I_PabB"/>
</dbReference>
<comment type="similarity">
    <text evidence="2 12">Belongs to the anthranilate synthase component I family.</text>
</comment>
<evidence type="ECO:0000256" key="6">
    <source>
        <dbReference type="ARBA" id="ARBA00022605"/>
    </source>
</evidence>
<comment type="catalytic activity">
    <reaction evidence="11 12">
        <text>chorismate + L-glutamine = anthranilate + pyruvate + L-glutamate + H(+)</text>
        <dbReference type="Rhea" id="RHEA:21732"/>
        <dbReference type="ChEBI" id="CHEBI:15361"/>
        <dbReference type="ChEBI" id="CHEBI:15378"/>
        <dbReference type="ChEBI" id="CHEBI:16567"/>
        <dbReference type="ChEBI" id="CHEBI:29748"/>
        <dbReference type="ChEBI" id="CHEBI:29985"/>
        <dbReference type="ChEBI" id="CHEBI:58359"/>
        <dbReference type="EC" id="4.1.3.27"/>
    </reaction>
</comment>
<evidence type="ECO:0000256" key="10">
    <source>
        <dbReference type="ARBA" id="ARBA00025634"/>
    </source>
</evidence>
<dbReference type="InterPro" id="IPR019999">
    <property type="entry name" value="Anth_synth_I-like"/>
</dbReference>
<dbReference type="Proteomes" id="UP001212803">
    <property type="component" value="Chromosome"/>
</dbReference>
<comment type="cofactor">
    <cofactor evidence="12">
        <name>Mg(2+)</name>
        <dbReference type="ChEBI" id="CHEBI:18420"/>
    </cofactor>
</comment>
<evidence type="ECO:0000259" key="13">
    <source>
        <dbReference type="Pfam" id="PF00425"/>
    </source>
</evidence>
<evidence type="ECO:0000256" key="11">
    <source>
        <dbReference type="ARBA" id="ARBA00047683"/>
    </source>
</evidence>
<comment type="subunit">
    <text evidence="3 12">Heterotetramer consisting of two non-identical subunits: a beta subunit (TrpG) and a large alpha subunit (TrpE).</text>
</comment>